<dbReference type="PANTHER" id="PTHR43003:SF5">
    <property type="entry name" value="DNA-3-METHYLADENINE GLYCOSYLASE"/>
    <property type="match status" value="1"/>
</dbReference>
<keyword evidence="4" id="KW-0234">DNA repair</keyword>
<dbReference type="Proteomes" id="UP001500363">
    <property type="component" value="Unassembled WGS sequence"/>
</dbReference>
<reference evidence="6 7" key="1">
    <citation type="journal article" date="2019" name="Int. J. Syst. Evol. Microbiol.">
        <title>The Global Catalogue of Microorganisms (GCM) 10K type strain sequencing project: providing services to taxonomists for standard genome sequencing and annotation.</title>
        <authorList>
            <consortium name="The Broad Institute Genomics Platform"/>
            <consortium name="The Broad Institute Genome Sequencing Center for Infectious Disease"/>
            <person name="Wu L."/>
            <person name="Ma J."/>
        </authorList>
    </citation>
    <scope>NUCLEOTIDE SEQUENCE [LARGE SCALE GENOMIC DNA]</scope>
    <source>
        <strain evidence="6 7">JCM 14303</strain>
    </source>
</reference>
<evidence type="ECO:0000256" key="3">
    <source>
        <dbReference type="ARBA" id="ARBA00022763"/>
    </source>
</evidence>
<protein>
    <recommendedName>
        <fullName evidence="2">DNA-3-methyladenine glycosylase II</fullName>
        <ecNumber evidence="2">3.2.2.21</ecNumber>
    </recommendedName>
</protein>
<gene>
    <name evidence="6" type="ORF">GCM10009741_34080</name>
</gene>
<evidence type="ECO:0000313" key="6">
    <source>
        <dbReference type="EMBL" id="GAA1529395.1"/>
    </source>
</evidence>
<accession>A0ABN2AYN2</accession>
<evidence type="ECO:0000259" key="5">
    <source>
        <dbReference type="SMART" id="SM00478"/>
    </source>
</evidence>
<dbReference type="SMART" id="SM00478">
    <property type="entry name" value="ENDO3c"/>
    <property type="match status" value="1"/>
</dbReference>
<keyword evidence="3" id="KW-0227">DNA damage</keyword>
<dbReference type="EC" id="3.2.2.21" evidence="2"/>
<dbReference type="SUPFAM" id="SSF48150">
    <property type="entry name" value="DNA-glycosylase"/>
    <property type="match status" value="1"/>
</dbReference>
<evidence type="ECO:0000256" key="1">
    <source>
        <dbReference type="ARBA" id="ARBA00000086"/>
    </source>
</evidence>
<dbReference type="RefSeq" id="WP_344175097.1">
    <property type="nucleotide sequence ID" value="NZ_BAAANC010000002.1"/>
</dbReference>
<evidence type="ECO:0000313" key="7">
    <source>
        <dbReference type="Proteomes" id="UP001500363"/>
    </source>
</evidence>
<dbReference type="InterPro" id="IPR051912">
    <property type="entry name" value="Alkylbase_DNA_Glycosylase/TA"/>
</dbReference>
<evidence type="ECO:0000256" key="4">
    <source>
        <dbReference type="ARBA" id="ARBA00023204"/>
    </source>
</evidence>
<comment type="catalytic activity">
    <reaction evidence="1">
        <text>Hydrolysis of alkylated DNA, releasing 3-methyladenine, 3-methylguanine, 7-methylguanine and 7-methyladenine.</text>
        <dbReference type="EC" id="3.2.2.21"/>
    </reaction>
</comment>
<dbReference type="InterPro" id="IPR037046">
    <property type="entry name" value="AlkA_N_sf"/>
</dbReference>
<dbReference type="PANTHER" id="PTHR43003">
    <property type="entry name" value="DNA-3-METHYLADENINE GLYCOSYLASE"/>
    <property type="match status" value="1"/>
</dbReference>
<dbReference type="CDD" id="cd00056">
    <property type="entry name" value="ENDO3c"/>
    <property type="match status" value="1"/>
</dbReference>
<dbReference type="Gene3D" id="1.10.340.30">
    <property type="entry name" value="Hypothetical protein, domain 2"/>
    <property type="match status" value="1"/>
</dbReference>
<name>A0ABN2AYN2_9ACTN</name>
<dbReference type="InterPro" id="IPR011257">
    <property type="entry name" value="DNA_glycosylase"/>
</dbReference>
<sequence>MTNSEHHLTAAAPFDFGMSLRFVGGFSPTAGEQRIGDGRLVKALRVGGETVLAEVSASGTAVQVRLSGAQGQAAVAAALDRIRFFLSLDDELEEFYALADDEFRPVVERLYGYHQVKFSSPWENVAWAILSQRTPRAVAVKAKAALIEATGNLFEADGILHPAFPDAEQVVALDNLAEVIGNVRKAGYLQGAARRWLDLSETELRQAPYEEAKEQLLSLPGIGPWSAMFVMIRGLGRTDEMPTEKEFLRAAARVYGRALDEKALVQLSDRYGPWRGYWAHYLRADS</sequence>
<dbReference type="EMBL" id="BAAANC010000002">
    <property type="protein sequence ID" value="GAA1529395.1"/>
    <property type="molecule type" value="Genomic_DNA"/>
</dbReference>
<feature type="domain" description="HhH-GPD" evidence="5">
    <location>
        <begin position="130"/>
        <end position="284"/>
    </location>
</feature>
<comment type="caution">
    <text evidence="6">The sequence shown here is derived from an EMBL/GenBank/DDBJ whole genome shotgun (WGS) entry which is preliminary data.</text>
</comment>
<dbReference type="Gene3D" id="3.30.310.20">
    <property type="entry name" value="DNA-3-methyladenine glycosylase AlkA, N-terminal domain"/>
    <property type="match status" value="1"/>
</dbReference>
<dbReference type="InterPro" id="IPR003265">
    <property type="entry name" value="HhH-GPD_domain"/>
</dbReference>
<keyword evidence="7" id="KW-1185">Reference proteome</keyword>
<evidence type="ECO:0000256" key="2">
    <source>
        <dbReference type="ARBA" id="ARBA00012000"/>
    </source>
</evidence>
<proteinExistence type="predicted"/>
<organism evidence="6 7">
    <name type="scientific">Kribbella lupini</name>
    <dbReference type="NCBI Taxonomy" id="291602"/>
    <lineage>
        <taxon>Bacteria</taxon>
        <taxon>Bacillati</taxon>
        <taxon>Actinomycetota</taxon>
        <taxon>Actinomycetes</taxon>
        <taxon>Propionibacteriales</taxon>
        <taxon>Kribbellaceae</taxon>
        <taxon>Kribbella</taxon>
    </lineage>
</organism>